<reference evidence="8" key="1">
    <citation type="submission" date="2023-05" db="EMBL/GenBank/DDBJ databases">
        <authorList>
            <person name="Huff M."/>
        </authorList>
    </citation>
    <scope>NUCLEOTIDE SEQUENCE</scope>
</reference>
<protein>
    <recommendedName>
        <fullName evidence="7">Protein kinase domain-containing protein</fullName>
    </recommendedName>
</protein>
<keyword evidence="2 5" id="KW-0547">Nucleotide-binding</keyword>
<dbReference type="GO" id="GO:0007165">
    <property type="term" value="P:signal transduction"/>
    <property type="evidence" value="ECO:0007669"/>
    <property type="project" value="TreeGrafter"/>
</dbReference>
<dbReference type="AlphaFoldDB" id="A0AAD2DVC5"/>
<keyword evidence="9" id="KW-1185">Reference proteome</keyword>
<evidence type="ECO:0000256" key="5">
    <source>
        <dbReference type="PROSITE-ProRule" id="PRU10141"/>
    </source>
</evidence>
<dbReference type="SMART" id="SM00220">
    <property type="entry name" value="S_TKc"/>
    <property type="match status" value="1"/>
</dbReference>
<accession>A0AAD2DVC5</accession>
<dbReference type="Proteomes" id="UP000834106">
    <property type="component" value="Chromosome 7"/>
</dbReference>
<keyword evidence="3" id="KW-0418">Kinase</keyword>
<dbReference type="EMBL" id="OU503042">
    <property type="protein sequence ID" value="CAI9764530.1"/>
    <property type="molecule type" value="Genomic_DNA"/>
</dbReference>
<keyword evidence="4 5" id="KW-0067">ATP-binding</keyword>
<dbReference type="InterPro" id="IPR052751">
    <property type="entry name" value="Plant_MAPKKK"/>
</dbReference>
<dbReference type="Pfam" id="PF00069">
    <property type="entry name" value="Pkinase"/>
    <property type="match status" value="1"/>
</dbReference>
<feature type="domain" description="Protein kinase" evidence="7">
    <location>
        <begin position="16"/>
        <end position="279"/>
    </location>
</feature>
<keyword evidence="1" id="KW-0808">Transferase</keyword>
<dbReference type="Gene3D" id="1.10.510.10">
    <property type="entry name" value="Transferase(Phosphotransferase) domain 1"/>
    <property type="match status" value="1"/>
</dbReference>
<dbReference type="PROSITE" id="PS00107">
    <property type="entry name" value="PROTEIN_KINASE_ATP"/>
    <property type="match status" value="1"/>
</dbReference>
<dbReference type="InterPro" id="IPR017441">
    <property type="entry name" value="Protein_kinase_ATP_BS"/>
</dbReference>
<dbReference type="PANTHER" id="PTHR48011:SF5">
    <property type="entry name" value="PROTEIN KINASE DOMAIN-CONTAINING PROTEIN"/>
    <property type="match status" value="1"/>
</dbReference>
<dbReference type="PANTHER" id="PTHR48011">
    <property type="entry name" value="CCR4-NOT TRANSCRIPTIONAL COMPLEX SUBUNIT CAF120-RELATED"/>
    <property type="match status" value="1"/>
</dbReference>
<comment type="similarity">
    <text evidence="6">Belongs to the protein kinase superfamily.</text>
</comment>
<feature type="binding site" evidence="5">
    <location>
        <position position="45"/>
    </location>
    <ligand>
        <name>ATP</name>
        <dbReference type="ChEBI" id="CHEBI:30616"/>
    </ligand>
</feature>
<gene>
    <name evidence="8" type="ORF">FPE_LOCUS11960</name>
</gene>
<evidence type="ECO:0000313" key="9">
    <source>
        <dbReference type="Proteomes" id="UP000834106"/>
    </source>
</evidence>
<dbReference type="InterPro" id="IPR011009">
    <property type="entry name" value="Kinase-like_dom_sf"/>
</dbReference>
<evidence type="ECO:0000256" key="4">
    <source>
        <dbReference type="ARBA" id="ARBA00022840"/>
    </source>
</evidence>
<dbReference type="PROSITE" id="PS00108">
    <property type="entry name" value="PROTEIN_KINASE_ST"/>
    <property type="match status" value="1"/>
</dbReference>
<evidence type="ECO:0000256" key="6">
    <source>
        <dbReference type="RuleBase" id="RU000304"/>
    </source>
</evidence>
<evidence type="ECO:0000259" key="7">
    <source>
        <dbReference type="PROSITE" id="PS50011"/>
    </source>
</evidence>
<evidence type="ECO:0000313" key="8">
    <source>
        <dbReference type="EMBL" id="CAI9764530.1"/>
    </source>
</evidence>
<evidence type="ECO:0000256" key="2">
    <source>
        <dbReference type="ARBA" id="ARBA00022741"/>
    </source>
</evidence>
<dbReference type="GO" id="GO:0004674">
    <property type="term" value="F:protein serine/threonine kinase activity"/>
    <property type="evidence" value="ECO:0007669"/>
    <property type="project" value="UniProtKB-KW"/>
</dbReference>
<dbReference type="PROSITE" id="PS50011">
    <property type="entry name" value="PROTEIN_KINASE_DOM"/>
    <property type="match status" value="1"/>
</dbReference>
<organism evidence="8 9">
    <name type="scientific">Fraxinus pennsylvanica</name>
    <dbReference type="NCBI Taxonomy" id="56036"/>
    <lineage>
        <taxon>Eukaryota</taxon>
        <taxon>Viridiplantae</taxon>
        <taxon>Streptophyta</taxon>
        <taxon>Embryophyta</taxon>
        <taxon>Tracheophyta</taxon>
        <taxon>Spermatophyta</taxon>
        <taxon>Magnoliopsida</taxon>
        <taxon>eudicotyledons</taxon>
        <taxon>Gunneridae</taxon>
        <taxon>Pentapetalae</taxon>
        <taxon>asterids</taxon>
        <taxon>lamiids</taxon>
        <taxon>Lamiales</taxon>
        <taxon>Oleaceae</taxon>
        <taxon>Oleeae</taxon>
        <taxon>Fraxinus</taxon>
    </lineage>
</organism>
<proteinExistence type="inferred from homology"/>
<evidence type="ECO:0000256" key="1">
    <source>
        <dbReference type="ARBA" id="ARBA00022679"/>
    </source>
</evidence>
<dbReference type="SUPFAM" id="SSF56112">
    <property type="entry name" value="Protein kinase-like (PK-like)"/>
    <property type="match status" value="1"/>
</dbReference>
<sequence>MAGECKCLSSPQPSDWVKGKIIGSGSFGAVHLAMDKATGSLFVIKSAESEAGLLSLENESEILEDLDSPFIIKCIGKHVSREATGERNYNLFMEYMAGGSLADVAENFGGALDEKVIVLYTREILQGLKYLHKSGIVHSDLKCRNVLLGSLGNIKLADFGCAKRLIGLKNDKVTLQSCRGIGGTPLWMAPEVLRNEGLEFAADIWSLGCTIIEMATGRPPWDGDISNPMAAFLKIACSNELPEFPAHFSQEGLDFLQKCLERNPGKRYTVEKLLDHPFISGKKLKTRDSREQGAHSPASVLALGMYENDWDNSPSDPVDCNRSIPFSTTFCHLENNVSQNDGTNAESSDNWITVRTS</sequence>
<dbReference type="InterPro" id="IPR008271">
    <property type="entry name" value="Ser/Thr_kinase_AS"/>
</dbReference>
<dbReference type="CDD" id="cd06606">
    <property type="entry name" value="STKc_MAPKKK"/>
    <property type="match status" value="1"/>
</dbReference>
<evidence type="ECO:0000256" key="3">
    <source>
        <dbReference type="ARBA" id="ARBA00022777"/>
    </source>
</evidence>
<keyword evidence="6" id="KW-0723">Serine/threonine-protein kinase</keyword>
<dbReference type="FunFam" id="1.10.510.10:FF:000466">
    <property type="entry name" value="MAP kinase kinase kinase18"/>
    <property type="match status" value="1"/>
</dbReference>
<name>A0AAD2DVC5_9LAMI</name>
<dbReference type="GO" id="GO:0005524">
    <property type="term" value="F:ATP binding"/>
    <property type="evidence" value="ECO:0007669"/>
    <property type="project" value="UniProtKB-UniRule"/>
</dbReference>
<dbReference type="InterPro" id="IPR000719">
    <property type="entry name" value="Prot_kinase_dom"/>
</dbReference>